<gene>
    <name evidence="2" type="ORF">LCGC14_2197510</name>
</gene>
<protein>
    <submittedName>
        <fullName evidence="2">Uncharacterized protein</fullName>
    </submittedName>
</protein>
<evidence type="ECO:0000256" key="1">
    <source>
        <dbReference type="SAM" id="Phobius"/>
    </source>
</evidence>
<comment type="caution">
    <text evidence="2">The sequence shown here is derived from an EMBL/GenBank/DDBJ whole genome shotgun (WGS) entry which is preliminary data.</text>
</comment>
<keyword evidence="1" id="KW-0472">Membrane</keyword>
<organism evidence="2">
    <name type="scientific">marine sediment metagenome</name>
    <dbReference type="NCBI Taxonomy" id="412755"/>
    <lineage>
        <taxon>unclassified sequences</taxon>
        <taxon>metagenomes</taxon>
        <taxon>ecological metagenomes</taxon>
    </lineage>
</organism>
<keyword evidence="1" id="KW-0812">Transmembrane</keyword>
<keyword evidence="1" id="KW-1133">Transmembrane helix</keyword>
<proteinExistence type="predicted"/>
<name>A0A0F8Y1G0_9ZZZZ</name>
<dbReference type="AlphaFoldDB" id="A0A0F8Y1G0"/>
<accession>A0A0F8Y1G0</accession>
<dbReference type="EMBL" id="LAZR01070342">
    <property type="protein sequence ID" value="KKK42206.1"/>
    <property type="molecule type" value="Genomic_DNA"/>
</dbReference>
<feature type="transmembrane region" description="Helical" evidence="1">
    <location>
        <begin position="94"/>
        <end position="114"/>
    </location>
</feature>
<reference evidence="2" key="1">
    <citation type="journal article" date="2015" name="Nature">
        <title>Complex archaea that bridge the gap between prokaryotes and eukaryotes.</title>
        <authorList>
            <person name="Spang A."/>
            <person name="Saw J.H."/>
            <person name="Jorgensen S.L."/>
            <person name="Zaremba-Niedzwiedzka K."/>
            <person name="Martijn J."/>
            <person name="Lind A.E."/>
            <person name="van Eijk R."/>
            <person name="Schleper C."/>
            <person name="Guy L."/>
            <person name="Ettema T.J."/>
        </authorList>
    </citation>
    <scope>NUCLEOTIDE SEQUENCE</scope>
</reference>
<evidence type="ECO:0000313" key="2">
    <source>
        <dbReference type="EMBL" id="KKK42206.1"/>
    </source>
</evidence>
<sequence length="120" mass="14204">MAENLSSKILGWEDVNHHEFYFYHSEIEFLEDFSNGNENLKVIFAIFEEKRYLQILRILKLESIDDGCPKGSQDSNKNKSPYMYNIMFLPNYEILLEIVGNFFFSLLILLLMLVNQIKLN</sequence>
<feature type="non-terminal residue" evidence="2">
    <location>
        <position position="120"/>
    </location>
</feature>